<proteinExistence type="predicted"/>
<dbReference type="Proteomes" id="UP000887561">
    <property type="component" value="Unplaced"/>
</dbReference>
<accession>A0A915NE89</accession>
<feature type="compositionally biased region" description="Low complexity" evidence="1">
    <location>
        <begin position="92"/>
        <end position="110"/>
    </location>
</feature>
<feature type="compositionally biased region" description="Acidic residues" evidence="1">
    <location>
        <begin position="79"/>
        <end position="91"/>
    </location>
</feature>
<evidence type="ECO:0000256" key="1">
    <source>
        <dbReference type="SAM" id="MobiDB-lite"/>
    </source>
</evidence>
<feature type="region of interest" description="Disordered" evidence="1">
    <location>
        <begin position="75"/>
        <end position="194"/>
    </location>
</feature>
<sequence length="194" mass="22165">MATCNNCDAMMDRALKAENERDELKLFIQETFHAMDPMKDDFKAVIEANKIVRHNFRMLYYRSRSDSPLIRSLFPRREEEEEEEIDADAGEEGSPSSMEEGELETTQVEENGGEENGATEPSLQSSTMLQSSKLQSSTMLQEEEQQPSTSQINNVVEEQANDKPPKRKRLSQRQRKLFKKAKEAAQIEATQNDG</sequence>
<organism evidence="2 3">
    <name type="scientific">Meloidogyne javanica</name>
    <name type="common">Root-knot nematode worm</name>
    <dbReference type="NCBI Taxonomy" id="6303"/>
    <lineage>
        <taxon>Eukaryota</taxon>
        <taxon>Metazoa</taxon>
        <taxon>Ecdysozoa</taxon>
        <taxon>Nematoda</taxon>
        <taxon>Chromadorea</taxon>
        <taxon>Rhabditida</taxon>
        <taxon>Tylenchina</taxon>
        <taxon>Tylenchomorpha</taxon>
        <taxon>Tylenchoidea</taxon>
        <taxon>Meloidogynidae</taxon>
        <taxon>Meloidogyninae</taxon>
        <taxon>Meloidogyne</taxon>
        <taxon>Meloidogyne incognita group</taxon>
    </lineage>
</organism>
<dbReference type="AlphaFoldDB" id="A0A915NE89"/>
<dbReference type="WBParaSite" id="scaffold976_cov157.g2172">
    <property type="protein sequence ID" value="scaffold976_cov157.g2172"/>
    <property type="gene ID" value="scaffold976_cov157.g2172"/>
</dbReference>
<keyword evidence="2" id="KW-1185">Reference proteome</keyword>
<evidence type="ECO:0000313" key="2">
    <source>
        <dbReference type="Proteomes" id="UP000887561"/>
    </source>
</evidence>
<feature type="compositionally biased region" description="Polar residues" evidence="1">
    <location>
        <begin position="119"/>
        <end position="156"/>
    </location>
</feature>
<name>A0A915NE89_MELJA</name>
<evidence type="ECO:0000313" key="3">
    <source>
        <dbReference type="WBParaSite" id="scaffold976_cov157.g2172"/>
    </source>
</evidence>
<feature type="compositionally biased region" description="Basic residues" evidence="1">
    <location>
        <begin position="165"/>
        <end position="179"/>
    </location>
</feature>
<reference evidence="3" key="1">
    <citation type="submission" date="2022-11" db="UniProtKB">
        <authorList>
            <consortium name="WormBaseParasite"/>
        </authorList>
    </citation>
    <scope>IDENTIFICATION</scope>
</reference>
<protein>
    <submittedName>
        <fullName evidence="3">Uncharacterized protein</fullName>
    </submittedName>
</protein>